<organism evidence="2 3">
    <name type="scientific">Mytilus galloprovincialis</name>
    <name type="common">Mediterranean mussel</name>
    <dbReference type="NCBI Taxonomy" id="29158"/>
    <lineage>
        <taxon>Eukaryota</taxon>
        <taxon>Metazoa</taxon>
        <taxon>Spiralia</taxon>
        <taxon>Lophotrochozoa</taxon>
        <taxon>Mollusca</taxon>
        <taxon>Bivalvia</taxon>
        <taxon>Autobranchia</taxon>
        <taxon>Pteriomorphia</taxon>
        <taxon>Mytilida</taxon>
        <taxon>Mytiloidea</taxon>
        <taxon>Mytilidae</taxon>
        <taxon>Mytilinae</taxon>
        <taxon>Mytilus</taxon>
    </lineage>
</organism>
<dbReference type="AlphaFoldDB" id="A0A8B6FYN7"/>
<feature type="chain" id="PRO_5032492182" description="Protein quiver" evidence="1">
    <location>
        <begin position="22"/>
        <end position="183"/>
    </location>
</feature>
<protein>
    <recommendedName>
        <fullName evidence="4">Protein quiver</fullName>
    </recommendedName>
</protein>
<dbReference type="Proteomes" id="UP000596742">
    <property type="component" value="Unassembled WGS sequence"/>
</dbReference>
<proteinExistence type="predicted"/>
<name>A0A8B6FYN7_MYTGA</name>
<keyword evidence="1" id="KW-0732">Signal</keyword>
<evidence type="ECO:0000256" key="1">
    <source>
        <dbReference type="SAM" id="SignalP"/>
    </source>
</evidence>
<keyword evidence="3" id="KW-1185">Reference proteome</keyword>
<gene>
    <name evidence="2" type="ORF">MGAL_10B008981</name>
</gene>
<accession>A0A8B6FYN7</accession>
<evidence type="ECO:0000313" key="2">
    <source>
        <dbReference type="EMBL" id="VDI55851.1"/>
    </source>
</evidence>
<reference evidence="2" key="1">
    <citation type="submission" date="2018-11" db="EMBL/GenBank/DDBJ databases">
        <authorList>
            <person name="Alioto T."/>
            <person name="Alioto T."/>
        </authorList>
    </citation>
    <scope>NUCLEOTIDE SEQUENCE</scope>
</reference>
<evidence type="ECO:0008006" key="4">
    <source>
        <dbReference type="Google" id="ProtNLM"/>
    </source>
</evidence>
<dbReference type="EMBL" id="UYJE01007548">
    <property type="protein sequence ID" value="VDI55851.1"/>
    <property type="molecule type" value="Genomic_DNA"/>
</dbReference>
<evidence type="ECO:0000313" key="3">
    <source>
        <dbReference type="Proteomes" id="UP000596742"/>
    </source>
</evidence>
<feature type="signal peptide" evidence="1">
    <location>
        <begin position="1"/>
        <end position="21"/>
    </location>
</feature>
<comment type="caution">
    <text evidence="2">The sequence shown here is derived from an EMBL/GenBank/DDBJ whole genome shotgun (WGS) entry which is preliminary data.</text>
</comment>
<sequence length="183" mass="20898">MKLVWIVGPLFFVVLIFETQCETRMCFACRDTSSEEGKNDCQVNTGRMEELHTKLIYDYKNDTDAFMRDFINDPYVQSCSVLAGHNYCCIEEYEARGFVKAYIRTCCDGVTWSFNTTVLKKLKNIQTSNDSLCEYKIDSETTTCVSMCRGNFCNGPIAAADNLHITYITLIGAYMLYKCLNTV</sequence>
<dbReference type="OrthoDB" id="6132840at2759"/>